<dbReference type="RefSeq" id="WP_005110952.1">
    <property type="nucleotide sequence ID" value="NZ_JEWH01000031.1"/>
</dbReference>
<evidence type="ECO:0000256" key="4">
    <source>
        <dbReference type="ARBA" id="ARBA00023239"/>
    </source>
</evidence>
<evidence type="ECO:0000256" key="3">
    <source>
        <dbReference type="ARBA" id="ARBA00022833"/>
    </source>
</evidence>
<dbReference type="InterPro" id="IPR006913">
    <property type="entry name" value="CENP-V/GFA"/>
</dbReference>
<dbReference type="Proteomes" id="UP000020595">
    <property type="component" value="Unassembled WGS sequence"/>
</dbReference>
<reference evidence="6 7" key="1">
    <citation type="submission" date="2014-02" db="EMBL/GenBank/DDBJ databases">
        <title>Comparative genomics and transcriptomics to identify genetic mechanisms underlying the emergence of carbapenem resistant Acinetobacter baumannii (CRAb).</title>
        <authorList>
            <person name="Harris A.D."/>
            <person name="Johnson K.J."/>
            <person name="George J."/>
            <person name="Shefchek K."/>
            <person name="Daugherty S.C."/>
            <person name="Parankush S."/>
            <person name="Sadzewicz L."/>
            <person name="Tallon L."/>
            <person name="Sengamalay N."/>
            <person name="Hazen T.H."/>
            <person name="Rasko D.A."/>
        </authorList>
    </citation>
    <scope>NUCLEOTIDE SEQUENCE [LARGE SCALE GENOMIC DNA]</scope>
    <source>
        <strain evidence="6 7">1295743</strain>
    </source>
</reference>
<dbReference type="PANTHER" id="PTHR33337">
    <property type="entry name" value="GFA DOMAIN-CONTAINING PROTEIN"/>
    <property type="match status" value="1"/>
</dbReference>
<dbReference type="Gene3D" id="3.90.1590.10">
    <property type="entry name" value="glutathione-dependent formaldehyde- activating enzyme (gfa)"/>
    <property type="match status" value="1"/>
</dbReference>
<dbReference type="GO" id="GO:0046872">
    <property type="term" value="F:metal ion binding"/>
    <property type="evidence" value="ECO:0007669"/>
    <property type="project" value="UniProtKB-KW"/>
</dbReference>
<dbReference type="PATRIC" id="fig|1310613.3.peg.2373"/>
<organism evidence="6 7">
    <name type="scientific">Acinetobacter baumannii (strain 1295743)</name>
    <dbReference type="NCBI Taxonomy" id="1310613"/>
    <lineage>
        <taxon>Bacteria</taxon>
        <taxon>Pseudomonadati</taxon>
        <taxon>Pseudomonadota</taxon>
        <taxon>Gammaproteobacteria</taxon>
        <taxon>Moraxellales</taxon>
        <taxon>Moraxellaceae</taxon>
        <taxon>Acinetobacter</taxon>
        <taxon>Acinetobacter calcoaceticus/baumannii complex</taxon>
    </lineage>
</organism>
<evidence type="ECO:0000313" key="6">
    <source>
        <dbReference type="EMBL" id="EXB05147.1"/>
    </source>
</evidence>
<proteinExistence type="inferred from homology"/>
<dbReference type="InterPro" id="IPR011057">
    <property type="entry name" value="Mss4-like_sf"/>
</dbReference>
<name>A0A009HLX4_ACIB9</name>
<gene>
    <name evidence="6" type="ORF">J512_2469</name>
</gene>
<evidence type="ECO:0000313" key="7">
    <source>
        <dbReference type="Proteomes" id="UP000020595"/>
    </source>
</evidence>
<dbReference type="SUPFAM" id="SSF51316">
    <property type="entry name" value="Mss4-like"/>
    <property type="match status" value="1"/>
</dbReference>
<comment type="similarity">
    <text evidence="1">Belongs to the Gfa family.</text>
</comment>
<keyword evidence="3" id="KW-0862">Zinc</keyword>
<dbReference type="Pfam" id="PF04828">
    <property type="entry name" value="GFA"/>
    <property type="match status" value="1"/>
</dbReference>
<comment type="caution">
    <text evidence="6">The sequence shown here is derived from an EMBL/GenBank/DDBJ whole genome shotgun (WGS) entry which is preliminary data.</text>
</comment>
<dbReference type="PROSITE" id="PS51891">
    <property type="entry name" value="CENP_V_GFA"/>
    <property type="match status" value="1"/>
</dbReference>
<dbReference type="EMBL" id="JEWH01000031">
    <property type="protein sequence ID" value="EXB05147.1"/>
    <property type="molecule type" value="Genomic_DNA"/>
</dbReference>
<dbReference type="PANTHER" id="PTHR33337:SF40">
    <property type="entry name" value="CENP-V_GFA DOMAIN-CONTAINING PROTEIN-RELATED"/>
    <property type="match status" value="1"/>
</dbReference>
<keyword evidence="2" id="KW-0479">Metal-binding</keyword>
<feature type="domain" description="CENP-V/GFA" evidence="5">
    <location>
        <begin position="3"/>
        <end position="116"/>
    </location>
</feature>
<accession>A0A009HLX4</accession>
<evidence type="ECO:0000259" key="5">
    <source>
        <dbReference type="PROSITE" id="PS51891"/>
    </source>
</evidence>
<keyword evidence="4" id="KW-0456">Lyase</keyword>
<sequence>MINIGSCLCDKVKFSVPCEIKTVYHCHCSLCRKQTGTGANAATLVKENQFNWLMGKEYVATYKKETGFTSSFCNRCGSPVPNKINGTNYIWIPLGLLEQPFKPDLKLNFCIESKHDWVVLGDAHKNFAHLPELEEFLKYFE</sequence>
<dbReference type="AlphaFoldDB" id="A0A009HLX4"/>
<evidence type="ECO:0000256" key="1">
    <source>
        <dbReference type="ARBA" id="ARBA00005495"/>
    </source>
</evidence>
<dbReference type="GO" id="GO:0016846">
    <property type="term" value="F:carbon-sulfur lyase activity"/>
    <property type="evidence" value="ECO:0007669"/>
    <property type="project" value="InterPro"/>
</dbReference>
<protein>
    <submittedName>
        <fullName evidence="6">Glutathione-dependent formaldehyde-activating enzyme family protein</fullName>
    </submittedName>
</protein>
<evidence type="ECO:0000256" key="2">
    <source>
        <dbReference type="ARBA" id="ARBA00022723"/>
    </source>
</evidence>